<organism evidence="3 4">
    <name type="scientific">Flavobacterium flabelliforme</name>
    <dbReference type="NCBI Taxonomy" id="2816119"/>
    <lineage>
        <taxon>Bacteria</taxon>
        <taxon>Pseudomonadati</taxon>
        <taxon>Bacteroidota</taxon>
        <taxon>Flavobacteriia</taxon>
        <taxon>Flavobacteriales</taxon>
        <taxon>Flavobacteriaceae</taxon>
        <taxon>Flavobacterium</taxon>
    </lineage>
</organism>
<gene>
    <name evidence="3" type="ORF">J3S90_09115</name>
</gene>
<keyword evidence="2" id="KW-0812">Transmembrane</keyword>
<dbReference type="EMBL" id="JAGFBU010000003">
    <property type="protein sequence ID" value="MBP4141962.1"/>
    <property type="molecule type" value="Genomic_DNA"/>
</dbReference>
<evidence type="ECO:0000256" key="1">
    <source>
        <dbReference type="SAM" id="Coils"/>
    </source>
</evidence>
<keyword evidence="4" id="KW-1185">Reference proteome</keyword>
<feature type="transmembrane region" description="Helical" evidence="2">
    <location>
        <begin position="372"/>
        <end position="391"/>
    </location>
</feature>
<evidence type="ECO:0000256" key="2">
    <source>
        <dbReference type="SAM" id="Phobius"/>
    </source>
</evidence>
<protein>
    <submittedName>
        <fullName evidence="3">Uncharacterized protein</fullName>
    </submittedName>
</protein>
<feature type="coiled-coil region" evidence="1">
    <location>
        <begin position="299"/>
        <end position="341"/>
    </location>
</feature>
<keyword evidence="2" id="KW-0472">Membrane</keyword>
<feature type="transmembrane region" description="Helical" evidence="2">
    <location>
        <begin position="282"/>
        <end position="299"/>
    </location>
</feature>
<name>A0ABS5CTL3_9FLAO</name>
<evidence type="ECO:0000313" key="3">
    <source>
        <dbReference type="EMBL" id="MBP4141962.1"/>
    </source>
</evidence>
<proteinExistence type="predicted"/>
<dbReference type="Proteomes" id="UP000674217">
    <property type="component" value="Unassembled WGS sequence"/>
</dbReference>
<dbReference type="RefSeq" id="WP_210645933.1">
    <property type="nucleotide sequence ID" value="NZ_JAGFBU010000003.1"/>
</dbReference>
<feature type="transmembrane region" description="Helical" evidence="2">
    <location>
        <begin position="346"/>
        <end position="366"/>
    </location>
</feature>
<reference evidence="3 4" key="1">
    <citation type="submission" date="2021-03" db="EMBL/GenBank/DDBJ databases">
        <title>Flavobacterium Flabelliformis Sp. Nov. And Flavobacterium Geliluteum Sp. Nov., Two Novel Multidrug Resistant Psychrophilic Species Isolated From Antarctica.</title>
        <authorList>
            <person name="Kralova S."/>
            <person name="Busse H.J."/>
            <person name="Bezdicek M."/>
            <person name="Nykrynova M."/>
            <person name="Kroupova E."/>
            <person name="Krsek D."/>
            <person name="Sedlacek I."/>
        </authorList>
    </citation>
    <scope>NUCLEOTIDE SEQUENCE [LARGE SCALE GENOMIC DNA]</scope>
    <source>
        <strain evidence="3 4">P4023</strain>
    </source>
</reference>
<comment type="caution">
    <text evidence="3">The sequence shown here is derived from an EMBL/GenBank/DDBJ whole genome shotgun (WGS) entry which is preliminary data.</text>
</comment>
<keyword evidence="1" id="KW-0175">Coiled coil</keyword>
<sequence>MLEEIIKIASISNTRVEGSTLFCPYHLVDLALFQSFIDDDIIENLMTNPAKIGDNIELEFSLLKLQKLGFYNDTKSFIKKFRYEIPSISIYINELNQYLKDSAFYSNYNSIVNLIIELQNIAKHTYDVAEIKNVIIVREDKSLYMTLRYESDVVISLDDKTCSQINNFIEVLKDSNFLDKKNIYLNEFIDFCNLSEDENRFFLLLKNFEVYINKSISTYNFYLRNFSYNKLKLEIDSKAIDFNQKLQAVINDSQTKLIAIPTAFVLVLSSIDYEKIDSPKNIVATGGLFIFSTLLQLFVNNQKSAIKFIEENIEHYKSTFKNQARTEVEKAFSNVNSEKNKQFDRLILIEVILWFIPIFTLCMMLFFMSFEFGAIIIMFFYLWISSNKLYLKY</sequence>
<accession>A0ABS5CTL3</accession>
<evidence type="ECO:0000313" key="4">
    <source>
        <dbReference type="Proteomes" id="UP000674217"/>
    </source>
</evidence>
<keyword evidence="2" id="KW-1133">Transmembrane helix</keyword>